<keyword evidence="2" id="KW-0812">Transmembrane</keyword>
<protein>
    <recommendedName>
        <fullName evidence="3">Phospholipid/glycerol acyltransferase domain-containing protein</fullName>
    </recommendedName>
</protein>
<feature type="transmembrane region" description="Helical" evidence="2">
    <location>
        <begin position="545"/>
        <end position="566"/>
    </location>
</feature>
<dbReference type="OrthoDB" id="2427554at2759"/>
<evidence type="ECO:0000256" key="2">
    <source>
        <dbReference type="SAM" id="Phobius"/>
    </source>
</evidence>
<dbReference type="InterPro" id="IPR052744">
    <property type="entry name" value="GPAT/DAPAT"/>
</dbReference>
<dbReference type="PANTHER" id="PTHR31605">
    <property type="entry name" value="GLYCEROL-3-PHOSPHATE O-ACYLTRANSFERASE 1"/>
    <property type="match status" value="1"/>
</dbReference>
<dbReference type="Pfam" id="PF01553">
    <property type="entry name" value="Acyltransferase"/>
    <property type="match status" value="1"/>
</dbReference>
<feature type="compositionally biased region" description="Low complexity" evidence="1">
    <location>
        <begin position="653"/>
        <end position="663"/>
    </location>
</feature>
<feature type="region of interest" description="Disordered" evidence="1">
    <location>
        <begin position="634"/>
        <end position="746"/>
    </location>
</feature>
<keyword evidence="2" id="KW-0472">Membrane</keyword>
<dbReference type="PANTHER" id="PTHR31605:SF0">
    <property type="entry name" value="GLYCEROL-3-PHOSPHATE O-ACYLTRANSFERASE 1"/>
    <property type="match status" value="1"/>
</dbReference>
<dbReference type="InterPro" id="IPR002123">
    <property type="entry name" value="Plipid/glycerol_acylTrfase"/>
</dbReference>
<sequence length="746" mass="83151">MSSTDEALSEKQPLLSPQEPITAAPAEVASTTDSTTPENHAVRPTVTTPAQYTRKKPSIDKQTSIYTWSYDLVVWMFLKVFELFFREIRSRGAFRVPKDGPVIFVAAPHANQFIDPMLVMQQVKREADRRVSFLIAEASLKRKFIGLMARMTLSIGVVRAQDNLKSATGEITINFEENPLKVIGKGTKFTKEACVRGLVGLPRSLGNAEIAEIVSDTEIILRKEFKSTKGKALLAEGTSFKLAPHVDQSKVYHRVFSHLNEGGCIGIFPEGGSHDRSDLLPLKAGVAIMALGALAEHPDCNVKIVAVGMNYFHPHKFRSRAVLEFGHPIDIPPELVEEYRAGGETKREAVKAVLDLVTDGLRAVTVRCSDWDTLMTIQAARRLYSGAHKIPLPLVIELNRRLLEGYNKYKNEPVIIDLRKNVTSYNRALSDMGIKDHQVETANMNKFTVFGKLIYRTFKLILLLLLALPGTILFSPIFIATRLISRKKAAQALKASTVKIQANDVIATWKVLVAMGLAPLLYLIYSLLATYLEYKYQFLPAIRPLYIITILMYFLFQTITYAALLIGETGMDIFKSLRPLALALSPRYADTLSKLREQRQNLVLQVTEVVNSLGPELYPDFKDINKLANLSHEDDDDEFEHKSHHTRSKRSESVSSSGSHALSRVTSESSLANMPLFGNADDETSSSTGVSRINSGAHSRSESRDGAKSYGHTSATERGAFESEVSQRIRDAMEERARQRGTDYED</sequence>
<evidence type="ECO:0000313" key="5">
    <source>
        <dbReference type="Proteomes" id="UP000398389"/>
    </source>
</evidence>
<dbReference type="GO" id="GO:0008654">
    <property type="term" value="P:phospholipid biosynthetic process"/>
    <property type="evidence" value="ECO:0007669"/>
    <property type="project" value="TreeGrafter"/>
</dbReference>
<feature type="compositionally biased region" description="Polar residues" evidence="1">
    <location>
        <begin position="29"/>
        <end position="38"/>
    </location>
</feature>
<reference evidence="4 5" key="1">
    <citation type="submission" date="2019-09" db="EMBL/GenBank/DDBJ databases">
        <authorList>
            <person name="Brejova B."/>
        </authorList>
    </citation>
    <scope>NUCLEOTIDE SEQUENCE [LARGE SCALE GENOMIC DNA]</scope>
</reference>
<evidence type="ECO:0000259" key="3">
    <source>
        <dbReference type="SMART" id="SM00563"/>
    </source>
</evidence>
<dbReference type="CDD" id="cd07992">
    <property type="entry name" value="LPLAT_AAK14816-like"/>
    <property type="match status" value="1"/>
</dbReference>
<evidence type="ECO:0000313" key="4">
    <source>
        <dbReference type="EMBL" id="VVT56365.1"/>
    </source>
</evidence>
<gene>
    <name evidence="4" type="ORF">SAPINGB_P005009</name>
</gene>
<accession>A0A5E8C0F9</accession>
<dbReference type="SUPFAM" id="SSF69593">
    <property type="entry name" value="Glycerol-3-phosphate (1)-acyltransferase"/>
    <property type="match status" value="1"/>
</dbReference>
<dbReference type="GO" id="GO:0004366">
    <property type="term" value="F:glycerol-3-phosphate O-acyltransferase activity"/>
    <property type="evidence" value="ECO:0007669"/>
    <property type="project" value="TreeGrafter"/>
</dbReference>
<dbReference type="GeneID" id="43583824"/>
<evidence type="ECO:0000256" key="1">
    <source>
        <dbReference type="SAM" id="MobiDB-lite"/>
    </source>
</evidence>
<dbReference type="Proteomes" id="UP000398389">
    <property type="component" value="Unassembled WGS sequence"/>
</dbReference>
<dbReference type="SMART" id="SM00563">
    <property type="entry name" value="PlsC"/>
    <property type="match status" value="1"/>
</dbReference>
<keyword evidence="2" id="KW-1133">Transmembrane helix</keyword>
<feature type="transmembrane region" description="Helical" evidence="2">
    <location>
        <begin position="505"/>
        <end position="525"/>
    </location>
</feature>
<dbReference type="EMBL" id="CABVLU010000004">
    <property type="protein sequence ID" value="VVT56365.1"/>
    <property type="molecule type" value="Genomic_DNA"/>
</dbReference>
<feature type="compositionally biased region" description="Basic and acidic residues" evidence="1">
    <location>
        <begin position="719"/>
        <end position="746"/>
    </location>
</feature>
<proteinExistence type="predicted"/>
<keyword evidence="5" id="KW-1185">Reference proteome</keyword>
<dbReference type="AlphaFoldDB" id="A0A5E8C0F9"/>
<feature type="compositionally biased region" description="Polar residues" evidence="1">
    <location>
        <begin position="685"/>
        <end position="698"/>
    </location>
</feature>
<name>A0A5E8C0F9_9ASCO</name>
<feature type="region of interest" description="Disordered" evidence="1">
    <location>
        <begin position="1"/>
        <end position="49"/>
    </location>
</feature>
<feature type="domain" description="Phospholipid/glycerol acyltransferase" evidence="3">
    <location>
        <begin position="103"/>
        <end position="312"/>
    </location>
</feature>
<dbReference type="GO" id="GO:0016287">
    <property type="term" value="F:glycerone-phosphate O-acyltransferase activity"/>
    <property type="evidence" value="ECO:0007669"/>
    <property type="project" value="TreeGrafter"/>
</dbReference>
<feature type="transmembrane region" description="Helical" evidence="2">
    <location>
        <begin position="460"/>
        <end position="484"/>
    </location>
</feature>
<organism evidence="4 5">
    <name type="scientific">Magnusiomyces paraingens</name>
    <dbReference type="NCBI Taxonomy" id="2606893"/>
    <lineage>
        <taxon>Eukaryota</taxon>
        <taxon>Fungi</taxon>
        <taxon>Dikarya</taxon>
        <taxon>Ascomycota</taxon>
        <taxon>Saccharomycotina</taxon>
        <taxon>Dipodascomycetes</taxon>
        <taxon>Dipodascales</taxon>
        <taxon>Dipodascaceae</taxon>
        <taxon>Magnusiomyces</taxon>
    </lineage>
</organism>
<dbReference type="RefSeq" id="XP_031855615.1">
    <property type="nucleotide sequence ID" value="XM_031999724.1"/>
</dbReference>